<dbReference type="PANTHER" id="PTHR43394">
    <property type="entry name" value="ATP-DEPENDENT PERMEASE MDL1, MITOCHONDRIAL"/>
    <property type="match status" value="1"/>
</dbReference>
<dbReference type="InterPro" id="IPR011527">
    <property type="entry name" value="ABC1_TM_dom"/>
</dbReference>
<feature type="transmembrane region" description="Helical" evidence="7">
    <location>
        <begin position="137"/>
        <end position="158"/>
    </location>
</feature>
<sequence length="580" mass="65414">MPRFKAALFLLQAYLKNQLPTLVGLFLVFIINTALLTIGPLILQTYLVNINRSDSHSLLIYIALLFLGVAAISPLFSLLEVFVAENLSLQITNQLRLDLTLHCLHQDLDFSLKYPPGELIERVDDDVSDLNNFFSRFLVSIVGNAFLIVGIQVILFHIDWRVGTLMLLFSAVSLLAINRLHTLSAPHWKNVLQMRGKLFGFLEERLAGTEDIRACHAEMYTLRGLVERTRLLVRKQRRALQMIFATRSTMVVLFSVSSALALTLSIYLYALRAIDIATVYTIYYFTVLLNSPLEQILEQWRNLQQSTGCITRIVELLEIHSNIKDGERMLQVTGPLALEFRDVSFSYAEGTQALQKISFSLRPGEILGLIGRTGSGKSTITKLLARFHDPQQGVILVNDILLTELNLQSLRAAIVLINQEVQILHATVRENITLFDDTISDERVIQILEKLGLDQWYQGLPKGLDTRLTPGEFGLSAGEAQLLAFARVFLSNPGLVILDEISSRLDPVTEQRLERALDYLLQDRTAIIIAHRLLTLQRVDTVLVLENGTCIEQGLRRQLADDPHSHFAQLLQKGNMEVLQ</sequence>
<dbReference type="GO" id="GO:0015421">
    <property type="term" value="F:ABC-type oligopeptide transporter activity"/>
    <property type="evidence" value="ECO:0007669"/>
    <property type="project" value="TreeGrafter"/>
</dbReference>
<feature type="transmembrane region" description="Helical" evidence="7">
    <location>
        <begin position="58"/>
        <end position="79"/>
    </location>
</feature>
<dbReference type="GO" id="GO:0016887">
    <property type="term" value="F:ATP hydrolysis activity"/>
    <property type="evidence" value="ECO:0007669"/>
    <property type="project" value="InterPro"/>
</dbReference>
<comment type="subcellular location">
    <subcellularLocation>
        <location evidence="1">Cell membrane</location>
        <topology evidence="1">Multi-pass membrane protein</topology>
    </subcellularLocation>
</comment>
<proteinExistence type="predicted"/>
<keyword evidence="4 10" id="KW-0067">ATP-binding</keyword>
<keyword evidence="2 7" id="KW-0812">Transmembrane</keyword>
<evidence type="ECO:0000259" key="8">
    <source>
        <dbReference type="PROSITE" id="PS50893"/>
    </source>
</evidence>
<dbReference type="PANTHER" id="PTHR43394:SF1">
    <property type="entry name" value="ATP-BINDING CASSETTE SUB-FAMILY B MEMBER 10, MITOCHONDRIAL"/>
    <property type="match status" value="1"/>
</dbReference>
<evidence type="ECO:0000256" key="3">
    <source>
        <dbReference type="ARBA" id="ARBA00022741"/>
    </source>
</evidence>
<dbReference type="AlphaFoldDB" id="A0A4P6K3J6"/>
<dbReference type="InterPro" id="IPR003593">
    <property type="entry name" value="AAA+_ATPase"/>
</dbReference>
<dbReference type="Gene3D" id="1.20.1560.10">
    <property type="entry name" value="ABC transporter type 1, transmembrane domain"/>
    <property type="match status" value="1"/>
</dbReference>
<dbReference type="PROSITE" id="PS50893">
    <property type="entry name" value="ABC_TRANSPORTER_2"/>
    <property type="match status" value="1"/>
</dbReference>
<evidence type="ECO:0000256" key="7">
    <source>
        <dbReference type="SAM" id="Phobius"/>
    </source>
</evidence>
<dbReference type="InterPro" id="IPR017871">
    <property type="entry name" value="ABC_transporter-like_CS"/>
</dbReference>
<evidence type="ECO:0000256" key="1">
    <source>
        <dbReference type="ARBA" id="ARBA00004651"/>
    </source>
</evidence>
<keyword evidence="3" id="KW-0547">Nucleotide-binding</keyword>
<dbReference type="PROSITE" id="PS00211">
    <property type="entry name" value="ABC_TRANSPORTER_1"/>
    <property type="match status" value="1"/>
</dbReference>
<protein>
    <submittedName>
        <fullName evidence="10">ABC transporter ATP-binding protein</fullName>
    </submittedName>
</protein>
<keyword evidence="11" id="KW-1185">Reference proteome</keyword>
<dbReference type="CDD" id="cd07346">
    <property type="entry name" value="ABC_6TM_exporters"/>
    <property type="match status" value="1"/>
</dbReference>
<evidence type="ECO:0000259" key="9">
    <source>
        <dbReference type="PROSITE" id="PS50929"/>
    </source>
</evidence>
<dbReference type="GO" id="GO:0005886">
    <property type="term" value="C:plasma membrane"/>
    <property type="evidence" value="ECO:0007669"/>
    <property type="project" value="UniProtKB-SubCell"/>
</dbReference>
<dbReference type="InterPro" id="IPR036640">
    <property type="entry name" value="ABC1_TM_sf"/>
</dbReference>
<dbReference type="GO" id="GO:0005524">
    <property type="term" value="F:ATP binding"/>
    <property type="evidence" value="ECO:0007669"/>
    <property type="project" value="UniProtKB-KW"/>
</dbReference>
<evidence type="ECO:0000313" key="11">
    <source>
        <dbReference type="Proteomes" id="UP000290365"/>
    </source>
</evidence>
<feature type="transmembrane region" description="Helical" evidence="7">
    <location>
        <begin position="244"/>
        <end position="270"/>
    </location>
</feature>
<feature type="transmembrane region" description="Helical" evidence="7">
    <location>
        <begin position="25"/>
        <end position="46"/>
    </location>
</feature>
<dbReference type="KEGG" id="kbs:EPA93_44285"/>
<evidence type="ECO:0000313" key="10">
    <source>
        <dbReference type="EMBL" id="QBD82615.1"/>
    </source>
</evidence>
<dbReference type="EMBL" id="CP035758">
    <property type="protein sequence ID" value="QBD82615.1"/>
    <property type="molecule type" value="Genomic_DNA"/>
</dbReference>
<dbReference type="Pfam" id="PF00664">
    <property type="entry name" value="ABC_membrane"/>
    <property type="match status" value="1"/>
</dbReference>
<dbReference type="PROSITE" id="PS50929">
    <property type="entry name" value="ABC_TM1F"/>
    <property type="match status" value="1"/>
</dbReference>
<dbReference type="Pfam" id="PF00005">
    <property type="entry name" value="ABC_tran"/>
    <property type="match status" value="1"/>
</dbReference>
<dbReference type="RefSeq" id="WP_129893684.1">
    <property type="nucleotide sequence ID" value="NZ_CP035758.1"/>
</dbReference>
<dbReference type="InterPro" id="IPR003439">
    <property type="entry name" value="ABC_transporter-like_ATP-bd"/>
</dbReference>
<dbReference type="OrthoDB" id="140600at2"/>
<dbReference type="SMART" id="SM00382">
    <property type="entry name" value="AAA"/>
    <property type="match status" value="1"/>
</dbReference>
<dbReference type="InterPro" id="IPR039421">
    <property type="entry name" value="Type_1_exporter"/>
</dbReference>
<dbReference type="SUPFAM" id="SSF52540">
    <property type="entry name" value="P-loop containing nucleoside triphosphate hydrolases"/>
    <property type="match status" value="1"/>
</dbReference>
<gene>
    <name evidence="10" type="ORF">EPA93_44285</name>
</gene>
<keyword evidence="5 7" id="KW-1133">Transmembrane helix</keyword>
<name>A0A4P6K3J6_KTERU</name>
<accession>A0A4P6K3J6</accession>
<keyword evidence="6 7" id="KW-0472">Membrane</keyword>
<dbReference type="SUPFAM" id="SSF90123">
    <property type="entry name" value="ABC transporter transmembrane region"/>
    <property type="match status" value="1"/>
</dbReference>
<evidence type="ECO:0000256" key="2">
    <source>
        <dbReference type="ARBA" id="ARBA00022692"/>
    </source>
</evidence>
<evidence type="ECO:0000256" key="4">
    <source>
        <dbReference type="ARBA" id="ARBA00022840"/>
    </source>
</evidence>
<dbReference type="Gene3D" id="3.40.50.300">
    <property type="entry name" value="P-loop containing nucleotide triphosphate hydrolases"/>
    <property type="match status" value="1"/>
</dbReference>
<evidence type="ECO:0000256" key="6">
    <source>
        <dbReference type="ARBA" id="ARBA00023136"/>
    </source>
</evidence>
<organism evidence="10 11">
    <name type="scientific">Ktedonosporobacter rubrisoli</name>
    <dbReference type="NCBI Taxonomy" id="2509675"/>
    <lineage>
        <taxon>Bacteria</taxon>
        <taxon>Bacillati</taxon>
        <taxon>Chloroflexota</taxon>
        <taxon>Ktedonobacteria</taxon>
        <taxon>Ktedonobacterales</taxon>
        <taxon>Ktedonosporobacteraceae</taxon>
        <taxon>Ktedonosporobacter</taxon>
    </lineage>
</organism>
<feature type="domain" description="ABC transporter" evidence="8">
    <location>
        <begin position="338"/>
        <end position="572"/>
    </location>
</feature>
<feature type="domain" description="ABC transmembrane type-1" evidence="9">
    <location>
        <begin position="23"/>
        <end position="305"/>
    </location>
</feature>
<evidence type="ECO:0000256" key="5">
    <source>
        <dbReference type="ARBA" id="ARBA00022989"/>
    </source>
</evidence>
<dbReference type="Proteomes" id="UP000290365">
    <property type="component" value="Chromosome"/>
</dbReference>
<reference evidence="10 11" key="1">
    <citation type="submission" date="2019-01" db="EMBL/GenBank/DDBJ databases">
        <title>Ktedonosporobacter rubrisoli SCAWS-G2.</title>
        <authorList>
            <person name="Huang Y."/>
            <person name="Yan B."/>
        </authorList>
    </citation>
    <scope>NUCLEOTIDE SEQUENCE [LARGE SCALE GENOMIC DNA]</scope>
    <source>
        <strain evidence="10 11">SCAWS-G2</strain>
    </source>
</reference>
<dbReference type="InterPro" id="IPR027417">
    <property type="entry name" value="P-loop_NTPase"/>
</dbReference>